<accession>A0AAT9FM65</accession>
<dbReference type="InterPro" id="IPR013424">
    <property type="entry name" value="Ice-binding_C"/>
</dbReference>
<evidence type="ECO:0000313" key="3">
    <source>
        <dbReference type="EMBL" id="BDS07007.1"/>
    </source>
</evidence>
<keyword evidence="1" id="KW-0732">Signal</keyword>
<evidence type="ECO:0000259" key="2">
    <source>
        <dbReference type="Pfam" id="PF07589"/>
    </source>
</evidence>
<sequence length="250" mass="26488">MKNTSCAAFLVSLAPLSLSAATLTIDTVKPTTDIVSQNDNSGSFTTAFVDGGASFSRRGQTFNVDANTGPSYQITTLTVQTFEDQTFGGGDESMALEIFAWNPSGNGNTLTSWNMGDGAGDGDTLDGTGMTTMFSGTFDLSAHTANDYYHINFIPGEVTFQEDTAYAFVFTYLDSDFASTTPADSPNFIRFNVSGGNAYTDGLLLNTSDTTNGSVAAQDFTFYVQGVAVPEPSSLALLGLSSLALLRRRR</sequence>
<dbReference type="EMBL" id="AP026866">
    <property type="protein sequence ID" value="BDS07007.1"/>
    <property type="molecule type" value="Genomic_DNA"/>
</dbReference>
<dbReference type="NCBIfam" id="TIGR02595">
    <property type="entry name" value="PEP_CTERM"/>
    <property type="match status" value="1"/>
</dbReference>
<dbReference type="KEGG" id="osu:NT6N_20470"/>
<protein>
    <recommendedName>
        <fullName evidence="2">Ice-binding protein C-terminal domain-containing protein</fullName>
    </recommendedName>
</protein>
<organism evidence="3">
    <name type="scientific">Oceaniferula spumae</name>
    <dbReference type="NCBI Taxonomy" id="2979115"/>
    <lineage>
        <taxon>Bacteria</taxon>
        <taxon>Pseudomonadati</taxon>
        <taxon>Verrucomicrobiota</taxon>
        <taxon>Verrucomicrobiia</taxon>
        <taxon>Verrucomicrobiales</taxon>
        <taxon>Verrucomicrobiaceae</taxon>
        <taxon>Oceaniferula</taxon>
    </lineage>
</organism>
<evidence type="ECO:0000256" key="1">
    <source>
        <dbReference type="SAM" id="SignalP"/>
    </source>
</evidence>
<feature type="signal peptide" evidence="1">
    <location>
        <begin position="1"/>
        <end position="20"/>
    </location>
</feature>
<reference evidence="3" key="1">
    <citation type="submission" date="2024-07" db="EMBL/GenBank/DDBJ databases">
        <title>Complete genome sequence of Verrucomicrobiaceae bacterium NT6N.</title>
        <authorList>
            <person name="Huang C."/>
            <person name="Takami H."/>
            <person name="Hamasaki K."/>
        </authorList>
    </citation>
    <scope>NUCLEOTIDE SEQUENCE</scope>
    <source>
        <strain evidence="3">NT6N</strain>
    </source>
</reference>
<feature type="domain" description="Ice-binding protein C-terminal" evidence="2">
    <location>
        <begin position="228"/>
        <end position="250"/>
    </location>
</feature>
<dbReference type="AlphaFoldDB" id="A0AAT9FM65"/>
<proteinExistence type="predicted"/>
<gene>
    <name evidence="3" type="ORF">NT6N_20470</name>
</gene>
<dbReference type="Pfam" id="PF07589">
    <property type="entry name" value="PEP-CTERM"/>
    <property type="match status" value="1"/>
</dbReference>
<feature type="chain" id="PRO_5043591260" description="Ice-binding protein C-terminal domain-containing protein" evidence="1">
    <location>
        <begin position="21"/>
        <end position="250"/>
    </location>
</feature>
<name>A0AAT9FM65_9BACT</name>